<dbReference type="EMBL" id="CP040058">
    <property type="protein sequence ID" value="QCP34100.1"/>
    <property type="molecule type" value="Genomic_DNA"/>
</dbReference>
<dbReference type="GO" id="GO:0005829">
    <property type="term" value="C:cytosol"/>
    <property type="evidence" value="ECO:0007669"/>
    <property type="project" value="TreeGrafter"/>
</dbReference>
<keyword evidence="5" id="KW-0067">ATP-binding</keyword>
<accession>A0A4V1EFX5</accession>
<feature type="domain" description="Pyridoxamine kinase/Phosphomethylpyrimidine kinase" evidence="6">
    <location>
        <begin position="28"/>
        <end position="250"/>
    </location>
</feature>
<keyword evidence="2 7" id="KW-0808">Transferase</keyword>
<evidence type="ECO:0000256" key="5">
    <source>
        <dbReference type="ARBA" id="ARBA00022840"/>
    </source>
</evidence>
<dbReference type="Proteomes" id="UP000298653">
    <property type="component" value="Chromosome"/>
</dbReference>
<keyword evidence="4 7" id="KW-0418">Kinase</keyword>
<dbReference type="KEGG" id="arf:AR1Y2_0646"/>
<dbReference type="EC" id="2.7.1.35" evidence="1"/>
<dbReference type="GO" id="GO:0009443">
    <property type="term" value="P:pyridoxal 5'-phosphate salvage"/>
    <property type="evidence" value="ECO:0007669"/>
    <property type="project" value="InterPro"/>
</dbReference>
<dbReference type="PANTHER" id="PTHR10534:SF2">
    <property type="entry name" value="PYRIDOXAL KINASE"/>
    <property type="match status" value="1"/>
</dbReference>
<proteinExistence type="predicted"/>
<dbReference type="GO" id="GO:0005524">
    <property type="term" value="F:ATP binding"/>
    <property type="evidence" value="ECO:0007669"/>
    <property type="project" value="UniProtKB-KW"/>
</dbReference>
<dbReference type="RefSeq" id="WP_137327682.1">
    <property type="nucleotide sequence ID" value="NZ_CP040058.1"/>
</dbReference>
<evidence type="ECO:0000256" key="2">
    <source>
        <dbReference type="ARBA" id="ARBA00022679"/>
    </source>
</evidence>
<evidence type="ECO:0000313" key="7">
    <source>
        <dbReference type="EMBL" id="QCP34100.1"/>
    </source>
</evidence>
<dbReference type="Pfam" id="PF08543">
    <property type="entry name" value="Phos_pyr_kin"/>
    <property type="match status" value="1"/>
</dbReference>
<sequence>MKDQILLINDMAGYGKVALSAMLPVMTHAGLNLYSLPTALVSNTLDYGKFEILETTDYMRQTLKVWEELDFSFDAVCTGFIVSEEQGKLICGYLREQKKSGTWIFVDPIMGDEGNLYNGIDSRTIGYMRDLCSFADVIVPNLTEAAFLADLYQDKEIVTDGEAEELLQRLHCLGAKSVVITSVKTENGDFVFVYDDKTGDISKLPFDCVPVRFPGTGDIFSAILVSQVLNQVPLEKSVKRAMSAVRKLILLNQDTADKFKGIPIEKNLEVLNFETAED</sequence>
<dbReference type="InterPro" id="IPR004625">
    <property type="entry name" value="PyrdxlKinase"/>
</dbReference>
<reference evidence="7 8" key="1">
    <citation type="submission" date="2019-05" db="EMBL/GenBank/DDBJ databases">
        <title>Complete genome sequencing of Anaerostipes rhamnosivorans.</title>
        <authorList>
            <person name="Bui T.P.N."/>
            <person name="de Vos W.M."/>
        </authorList>
    </citation>
    <scope>NUCLEOTIDE SEQUENCE [LARGE SCALE GENOMIC DNA]</scope>
    <source>
        <strain evidence="7 8">1y2</strain>
    </source>
</reference>
<evidence type="ECO:0000313" key="8">
    <source>
        <dbReference type="Proteomes" id="UP000298653"/>
    </source>
</evidence>
<evidence type="ECO:0000256" key="3">
    <source>
        <dbReference type="ARBA" id="ARBA00022741"/>
    </source>
</evidence>
<evidence type="ECO:0000259" key="6">
    <source>
        <dbReference type="Pfam" id="PF08543"/>
    </source>
</evidence>
<dbReference type="AlphaFoldDB" id="A0A4V1EFX5"/>
<dbReference type="NCBIfam" id="NF005491">
    <property type="entry name" value="PRK07105.1"/>
    <property type="match status" value="1"/>
</dbReference>
<organism evidence="7 8">
    <name type="scientific">Anaerostipes rhamnosivorans</name>
    <dbReference type="NCBI Taxonomy" id="1229621"/>
    <lineage>
        <taxon>Bacteria</taxon>
        <taxon>Bacillati</taxon>
        <taxon>Bacillota</taxon>
        <taxon>Clostridia</taxon>
        <taxon>Lachnospirales</taxon>
        <taxon>Lachnospiraceae</taxon>
        <taxon>Anaerostipes</taxon>
    </lineage>
</organism>
<dbReference type="OrthoDB" id="9800808at2"/>
<evidence type="ECO:0000256" key="1">
    <source>
        <dbReference type="ARBA" id="ARBA00012104"/>
    </source>
</evidence>
<dbReference type="GO" id="GO:0008478">
    <property type="term" value="F:pyridoxal kinase activity"/>
    <property type="evidence" value="ECO:0007669"/>
    <property type="project" value="UniProtKB-EC"/>
</dbReference>
<keyword evidence="8" id="KW-1185">Reference proteome</keyword>
<keyword evidence="3" id="KW-0547">Nucleotide-binding</keyword>
<dbReference type="PANTHER" id="PTHR10534">
    <property type="entry name" value="PYRIDOXAL KINASE"/>
    <property type="match status" value="1"/>
</dbReference>
<dbReference type="InterPro" id="IPR013749">
    <property type="entry name" value="PM/HMP-P_kinase-1"/>
</dbReference>
<dbReference type="InterPro" id="IPR029056">
    <property type="entry name" value="Ribokinase-like"/>
</dbReference>
<gene>
    <name evidence="7" type="ORF">AR1Y2_0646</name>
</gene>
<protein>
    <recommendedName>
        <fullName evidence="1">pyridoxal kinase</fullName>
        <ecNumber evidence="1">2.7.1.35</ecNumber>
    </recommendedName>
</protein>
<dbReference type="SUPFAM" id="SSF53613">
    <property type="entry name" value="Ribokinase-like"/>
    <property type="match status" value="1"/>
</dbReference>
<name>A0A4V1EFX5_9FIRM</name>
<evidence type="ECO:0000256" key="4">
    <source>
        <dbReference type="ARBA" id="ARBA00022777"/>
    </source>
</evidence>
<dbReference type="Gene3D" id="3.40.1190.20">
    <property type="match status" value="1"/>
</dbReference>